<reference evidence="12 13" key="1">
    <citation type="journal article" date="2018" name="G3 (Bethesda)">
        <title>Phylogenetic and Phylogenomic Definition of Rhizopus Species.</title>
        <authorList>
            <person name="Gryganskyi A.P."/>
            <person name="Golan J."/>
            <person name="Dolatabadi S."/>
            <person name="Mondo S."/>
            <person name="Robb S."/>
            <person name="Idnurm A."/>
            <person name="Muszewska A."/>
            <person name="Steczkiewicz K."/>
            <person name="Masonjones S."/>
            <person name="Liao H.L."/>
            <person name="Gajdeczka M.T."/>
            <person name="Anike F."/>
            <person name="Vuek A."/>
            <person name="Anishchenko I.M."/>
            <person name="Voigt K."/>
            <person name="de Hoog G.S."/>
            <person name="Smith M.E."/>
            <person name="Heitman J."/>
            <person name="Vilgalys R."/>
            <person name="Stajich J.E."/>
        </authorList>
    </citation>
    <scope>NUCLEOTIDE SEQUENCE [LARGE SCALE GENOMIC DNA]</scope>
    <source>
        <strain evidence="12 13">CBS 357.93</strain>
    </source>
</reference>
<evidence type="ECO:0000256" key="9">
    <source>
        <dbReference type="SAM" id="MobiDB-lite"/>
    </source>
</evidence>
<feature type="domain" description="F-BAR" evidence="11">
    <location>
        <begin position="8"/>
        <end position="258"/>
    </location>
</feature>
<keyword evidence="4" id="KW-0597">Phosphoprotein</keyword>
<dbReference type="InterPro" id="IPR001060">
    <property type="entry name" value="FCH_dom"/>
</dbReference>
<evidence type="ECO:0000259" key="11">
    <source>
        <dbReference type="PROSITE" id="PS51741"/>
    </source>
</evidence>
<dbReference type="PRINTS" id="PR00452">
    <property type="entry name" value="SH3DOMAIN"/>
</dbReference>
<dbReference type="GO" id="GO:0030036">
    <property type="term" value="P:actin cytoskeleton organization"/>
    <property type="evidence" value="ECO:0007669"/>
    <property type="project" value="UniProtKB-ARBA"/>
</dbReference>
<dbReference type="OrthoDB" id="2261218at2759"/>
<keyword evidence="5" id="KW-0206">Cytoskeleton</keyword>
<evidence type="ECO:0000259" key="10">
    <source>
        <dbReference type="PROSITE" id="PS50002"/>
    </source>
</evidence>
<dbReference type="PANTHER" id="PTHR23065:SF7">
    <property type="entry name" value="NOSTRIN, ISOFORM H"/>
    <property type="match status" value="1"/>
</dbReference>
<dbReference type="Pfam" id="PF00611">
    <property type="entry name" value="FCH"/>
    <property type="match status" value="1"/>
</dbReference>
<evidence type="ECO:0000256" key="3">
    <source>
        <dbReference type="ARBA" id="ARBA00022490"/>
    </source>
</evidence>
<proteinExistence type="predicted"/>
<feature type="region of interest" description="Disordered" evidence="9">
    <location>
        <begin position="305"/>
        <end position="329"/>
    </location>
</feature>
<dbReference type="SMART" id="SM00055">
    <property type="entry name" value="FCH"/>
    <property type="match status" value="1"/>
</dbReference>
<dbReference type="Pfam" id="PF00018">
    <property type="entry name" value="SH3_1"/>
    <property type="match status" value="1"/>
</dbReference>
<dbReference type="InterPro" id="IPR031160">
    <property type="entry name" value="F_BAR_dom"/>
</dbReference>
<gene>
    <name evidence="12" type="ORF">CU097_006059</name>
</gene>
<evidence type="ECO:0000256" key="6">
    <source>
        <dbReference type="PROSITE-ProRule" id="PRU00192"/>
    </source>
</evidence>
<feature type="compositionally biased region" description="Basic and acidic residues" evidence="9">
    <location>
        <begin position="501"/>
        <end position="515"/>
    </location>
</feature>
<feature type="compositionally biased region" description="Low complexity" evidence="9">
    <location>
        <begin position="645"/>
        <end position="657"/>
    </location>
</feature>
<feature type="region of interest" description="Disordered" evidence="9">
    <location>
        <begin position="497"/>
        <end position="523"/>
    </location>
</feature>
<sequence length="1632" mass="186377">MTTDTNTTHFSDNFWESLERNGITILLERMRGAKQTCERLKNAYEARALLEEEYGKTLLQIAQKQKASSTENGKTKVALDTMQVEFQSIAESHIQLSCHLRDGIATPLAKLINKQKAVRKELQSSIQKLYNNRQLQVHFVRRAHKRHNQEIEKANILVEGKSTEEEKQAAFKTAQATVEKLKSVYDEGLNDLTKIVEEWNNEWKNTCDTFERLEQERIQFFKTNISNYTNLMVGCLENEIQAYERVNVKVEDVDVMQDLTDFVNANRSTHIVPSPMDYIKIHAYQEVNLGKGEETKSTFHNAIDHEEHSDTEDHEPLKNVEEKKSEVKPVPDKVVVEHTTVTTTSIDNAMALVEQELDTDSPKILMVGKMEVYGSDDSDDGEEYEYVTETESEEENEIKEEEKETVVSQEKEDIMYSKPLSQSTENDQASPVVAKAKEEKNSKPIEVEQGNQSTSDEKISKLADTYRKQAADAKLKRDESFSSILLKKGLNTTRRRVSFLNDERPSTEQQEDNKPLYKPSSIDAIKRTISSDSTESQDTTGIEQGAAARELDNMLRELDTTHRNHYRQSNIRPTASASSPSLLQDRRRSSYFDSQSSRLMSTADNNVGNLSQQINPSRNSNNTSYSSSTMSSNNLGDLYDPFNSLSSSSKSEANSLNDVMPTKSMSTSNTPTAQMIHERMLRNGNKLGHYRRRSVNNADTISSGSSASLASVRSREGFVQNFYNLKKNNNGMSTIPPESREQFIDFAIALYDYEGADEGEISFKQGDLLGIISKGDDEQGWWEASLLDKVSAKIIQTGLIPSNFIETAFLCVANTTARRAVLQTRTGRYYSTEIKQPNKICALPFKLQEDKLEQVINIASYMNQHAFFGLFRMMMSMFTKKLPQVGNTVSSFQVRKAYVPIWYYDMAISADIKPELTETKPSKTIQALLGPPRQALAIGFDCFWPGHTWDPMCYLAFLKPAKKPLTLVPFTKNLIEKDDIEVIPFSVDPLKDIGDRASSALEGHKVNVANMAEFTINNAQVLFQAAYPIYWPVYIAQFTANEKDAETAKTIVVSGETDDPAIYQWQPEKNGVYQWINNGSWINLDVTERLWHQGPNNPLEQLVKGYADKVVGKFQMTENVNWDDDRVQNITEYQERNKEYLQQLFKVWSRKSMLASIENMDEDKKLLGIGKGAKLMSVKEIRQDIMNRVEKELIELERLEPICNPVLIKSSNTLLMDKPHLKEDDEEDAGSSTIGRSSLTQRVNRSLLPSLSLSKKRIKSFIQHPRRKQPNEPIIHYNGPCETLDQLPEDKYEWIVSESVEVGRSNPLANYPRSIVLRKPHYMNAVNYLSHRQKPKAKGSFYIRVLELSNSYTSKPCYIKPKITMNDEAFYGSYIQSQRCGKVGTKATLDETYIIDLYKESQITLSITSRTKSLLGSISSHFKKPEICLGSFDFHVGLNPKEKKIERIMLKNNEADDGQYQVLVVYGTFISPNVMTLLDDSQLYEGYITVYTKGKIIPRWTRYWARLTPSCFMLYDFEYKERRKPVCEISLSSIQSVFHPPVDDDERLVDVGSLGLALQFNENVLDESEVVSDVLEYRMYILPDNAKSSKEWEDAFTVIAGLIKEYRYDDCFNATRFDRHDKTMFIPTKFLW</sequence>
<comment type="caution">
    <text evidence="12">The sequence shown here is derived from an EMBL/GenBank/DDBJ whole genome shotgun (WGS) entry which is preliminary data.</text>
</comment>
<dbReference type="PANTHER" id="PTHR23065">
    <property type="entry name" value="PROLINE-SERINE-THREONINE PHOSPHATASE INTERACTING PROTEIN 1"/>
    <property type="match status" value="1"/>
</dbReference>
<dbReference type="STRING" id="86630.A0A367K1Z8"/>
<dbReference type="Gene3D" id="1.20.1270.60">
    <property type="entry name" value="Arfaptin homology (AH) domain/BAR domain"/>
    <property type="match status" value="1"/>
</dbReference>
<keyword evidence="3" id="KW-0963">Cytoplasm</keyword>
<evidence type="ECO:0000313" key="13">
    <source>
        <dbReference type="Proteomes" id="UP000252139"/>
    </source>
</evidence>
<feature type="domain" description="SH3" evidence="10">
    <location>
        <begin position="742"/>
        <end position="810"/>
    </location>
</feature>
<dbReference type="SMART" id="SM00326">
    <property type="entry name" value="SH3"/>
    <property type="match status" value="1"/>
</dbReference>
<feature type="compositionally biased region" description="Acidic residues" evidence="9">
    <location>
        <begin position="389"/>
        <end position="399"/>
    </location>
</feature>
<feature type="region of interest" description="Disordered" evidence="9">
    <location>
        <begin position="645"/>
        <end position="670"/>
    </location>
</feature>
<dbReference type="GO" id="GO:0005886">
    <property type="term" value="C:plasma membrane"/>
    <property type="evidence" value="ECO:0007669"/>
    <property type="project" value="TreeGrafter"/>
</dbReference>
<dbReference type="PROSITE" id="PS51741">
    <property type="entry name" value="F_BAR"/>
    <property type="match status" value="1"/>
</dbReference>
<keyword evidence="7 8" id="KW-0175">Coiled coil</keyword>
<evidence type="ECO:0000256" key="4">
    <source>
        <dbReference type="ARBA" id="ARBA00022553"/>
    </source>
</evidence>
<evidence type="ECO:0000256" key="5">
    <source>
        <dbReference type="ARBA" id="ARBA00023212"/>
    </source>
</evidence>
<feature type="region of interest" description="Disordered" evidence="9">
    <location>
        <begin position="389"/>
        <end position="459"/>
    </location>
</feature>
<evidence type="ECO:0000256" key="1">
    <source>
        <dbReference type="ARBA" id="ARBA00004245"/>
    </source>
</evidence>
<evidence type="ECO:0000256" key="7">
    <source>
        <dbReference type="PROSITE-ProRule" id="PRU01077"/>
    </source>
</evidence>
<dbReference type="CDD" id="cd00174">
    <property type="entry name" value="SH3"/>
    <property type="match status" value="1"/>
</dbReference>
<dbReference type="EMBL" id="PJQL01000394">
    <property type="protein sequence ID" value="RCH96177.1"/>
    <property type="molecule type" value="Genomic_DNA"/>
</dbReference>
<dbReference type="SUPFAM" id="SSF103657">
    <property type="entry name" value="BAR/IMD domain-like"/>
    <property type="match status" value="1"/>
</dbReference>
<dbReference type="Proteomes" id="UP000252139">
    <property type="component" value="Unassembled WGS sequence"/>
</dbReference>
<dbReference type="GO" id="GO:0030864">
    <property type="term" value="C:cortical actin cytoskeleton"/>
    <property type="evidence" value="ECO:0007669"/>
    <property type="project" value="UniProtKB-ARBA"/>
</dbReference>
<evidence type="ECO:0000313" key="12">
    <source>
        <dbReference type="EMBL" id="RCH96177.1"/>
    </source>
</evidence>
<dbReference type="InterPro" id="IPR036028">
    <property type="entry name" value="SH3-like_dom_sf"/>
</dbReference>
<comment type="subcellular location">
    <subcellularLocation>
        <location evidence="1">Cytoplasm</location>
        <location evidence="1">Cytoskeleton</location>
    </subcellularLocation>
</comment>
<feature type="compositionally biased region" description="Polar residues" evidence="9">
    <location>
        <begin position="591"/>
        <end position="614"/>
    </location>
</feature>
<evidence type="ECO:0000256" key="2">
    <source>
        <dbReference type="ARBA" id="ARBA00022443"/>
    </source>
</evidence>
<dbReference type="SUPFAM" id="SSF50729">
    <property type="entry name" value="PH domain-like"/>
    <property type="match status" value="1"/>
</dbReference>
<feature type="compositionally biased region" description="Basic and acidic residues" evidence="9">
    <location>
        <begin position="314"/>
        <end position="329"/>
    </location>
</feature>
<feature type="compositionally biased region" description="Low complexity" evidence="9">
    <location>
        <begin position="615"/>
        <end position="632"/>
    </location>
</feature>
<name>A0A367K1Z8_RHIAZ</name>
<protein>
    <submittedName>
        <fullName evidence="12">Uncharacterized protein</fullName>
    </submittedName>
</protein>
<dbReference type="PROSITE" id="PS50002">
    <property type="entry name" value="SH3"/>
    <property type="match status" value="1"/>
</dbReference>
<dbReference type="InterPro" id="IPR027267">
    <property type="entry name" value="AH/BAR_dom_sf"/>
</dbReference>
<dbReference type="CDD" id="cd00821">
    <property type="entry name" value="PH"/>
    <property type="match status" value="1"/>
</dbReference>
<feature type="compositionally biased region" description="Polar residues" evidence="9">
    <location>
        <begin position="419"/>
        <end position="429"/>
    </location>
</feature>
<dbReference type="SUPFAM" id="SSF50044">
    <property type="entry name" value="SH3-domain"/>
    <property type="match status" value="1"/>
</dbReference>
<feature type="compositionally biased region" description="Basic and acidic residues" evidence="9">
    <location>
        <begin position="435"/>
        <end position="446"/>
    </location>
</feature>
<evidence type="ECO:0000256" key="8">
    <source>
        <dbReference type="SAM" id="Coils"/>
    </source>
</evidence>
<dbReference type="Gene3D" id="2.30.30.40">
    <property type="entry name" value="SH3 Domains"/>
    <property type="match status" value="1"/>
</dbReference>
<accession>A0A367K1Z8</accession>
<dbReference type="InterPro" id="IPR001452">
    <property type="entry name" value="SH3_domain"/>
</dbReference>
<feature type="compositionally biased region" description="Polar residues" evidence="9">
    <location>
        <begin position="567"/>
        <end position="582"/>
    </location>
</feature>
<feature type="region of interest" description="Disordered" evidence="9">
    <location>
        <begin position="562"/>
        <end position="632"/>
    </location>
</feature>
<feature type="compositionally biased region" description="Basic and acidic residues" evidence="9">
    <location>
        <begin position="400"/>
        <end position="415"/>
    </location>
</feature>
<keyword evidence="13" id="KW-1185">Reference proteome</keyword>
<feature type="coiled-coil region" evidence="8">
    <location>
        <begin position="23"/>
        <end position="53"/>
    </location>
</feature>
<organism evidence="12 13">
    <name type="scientific">Rhizopus azygosporus</name>
    <name type="common">Rhizopus microsporus var. azygosporus</name>
    <dbReference type="NCBI Taxonomy" id="86630"/>
    <lineage>
        <taxon>Eukaryota</taxon>
        <taxon>Fungi</taxon>
        <taxon>Fungi incertae sedis</taxon>
        <taxon>Mucoromycota</taxon>
        <taxon>Mucoromycotina</taxon>
        <taxon>Mucoromycetes</taxon>
        <taxon>Mucorales</taxon>
        <taxon>Mucorineae</taxon>
        <taxon>Rhizopodaceae</taxon>
        <taxon>Rhizopus</taxon>
    </lineage>
</organism>
<keyword evidence="2 6" id="KW-0728">SH3 domain</keyword>